<accession>A0A508X845</accession>
<dbReference type="NCBIfam" id="TIGR01790">
    <property type="entry name" value="carotene-cycl"/>
    <property type="match status" value="1"/>
</dbReference>
<dbReference type="EMBL" id="CABFNB010000166">
    <property type="protein sequence ID" value="VTZ65976.1"/>
    <property type="molecule type" value="Genomic_DNA"/>
</dbReference>
<dbReference type="NCBIfam" id="TIGR01789">
    <property type="entry name" value="lycopene_cycl"/>
    <property type="match status" value="1"/>
</dbReference>
<evidence type="ECO:0000313" key="2">
    <source>
        <dbReference type="EMBL" id="VTZ65976.1"/>
    </source>
</evidence>
<dbReference type="GO" id="GO:0016705">
    <property type="term" value="F:oxidoreductase activity, acting on paired donors, with incorporation or reduction of molecular oxygen"/>
    <property type="evidence" value="ECO:0007669"/>
    <property type="project" value="InterPro"/>
</dbReference>
<evidence type="ECO:0000256" key="1">
    <source>
        <dbReference type="ARBA" id="ARBA00006599"/>
    </source>
</evidence>
<protein>
    <submittedName>
        <fullName evidence="2">Lycopene cyclase</fullName>
    </submittedName>
</protein>
<sequence length="428" mass="46852">MVDPLAPETASTGKTGTAAIAGRDLARAGDRERLESESIDPSLPVVLVGAGLASAIIAQRLSTVRDAPQIVILEGTDTPFGENTWSFHKADLQPSSLGWIAALIAHQWDGQSVRFGGYERHLPSGYASLTSASVRDAIERMPNVMLNKNTEVTALSTAQVTFANGSTQAASCVIDCRGYRPSSSMVLGYQKFVGLEAELSEPHGLPHPVIMDATVDQLDGYRFVYLLPLSPTRVLIEDTRYSEGADLDHAVISDDIHAYATRQGWDITQVVRTEDGVLPIVLAHDFERFWSELPEDIAHAGLRAGLFHPTTGYSLPDAVHVAEIIAENWPICSAALAHAIRGHAARQHKKQGFYRLLNRMLFLAAQPDRRHLVLERFYNLPTPLIERFYAGRTTTTDILRILTGKPPVPIHRALACLNEAHLFENGSS</sequence>
<reference evidence="2" key="1">
    <citation type="submission" date="2019-06" db="EMBL/GenBank/DDBJ databases">
        <authorList>
            <person name="Le Quere A."/>
            <person name="Colella S."/>
        </authorList>
    </citation>
    <scope>NUCLEOTIDE SEQUENCE</scope>
    <source>
        <strain evidence="2">EmedicaeMD41</strain>
    </source>
</reference>
<dbReference type="InterPro" id="IPR036188">
    <property type="entry name" value="FAD/NAD-bd_sf"/>
</dbReference>
<dbReference type="InterPro" id="IPR010108">
    <property type="entry name" value="Lycopene_cyclase_b/e"/>
</dbReference>
<dbReference type="Proteomes" id="UP000507954">
    <property type="component" value="Unassembled WGS sequence"/>
</dbReference>
<dbReference type="InterPro" id="IPR008461">
    <property type="entry name" value="CrtY"/>
</dbReference>
<gene>
    <name evidence="2" type="primary">crtY</name>
    <name evidence="2" type="ORF">EMEDMD4_940004</name>
</gene>
<proteinExistence type="inferred from homology"/>
<dbReference type="Pfam" id="PF05834">
    <property type="entry name" value="Lycopene_cycl"/>
    <property type="match status" value="1"/>
</dbReference>
<organism evidence="2">
    <name type="scientific">Sinorhizobium medicae</name>
    <dbReference type="NCBI Taxonomy" id="110321"/>
    <lineage>
        <taxon>Bacteria</taxon>
        <taxon>Pseudomonadati</taxon>
        <taxon>Pseudomonadota</taxon>
        <taxon>Alphaproteobacteria</taxon>
        <taxon>Hyphomicrobiales</taxon>
        <taxon>Rhizobiaceae</taxon>
        <taxon>Sinorhizobium/Ensifer group</taxon>
        <taxon>Sinorhizobium</taxon>
    </lineage>
</organism>
<dbReference type="AlphaFoldDB" id="A0A508X845"/>
<dbReference type="SUPFAM" id="SSF51905">
    <property type="entry name" value="FAD/NAD(P)-binding domain"/>
    <property type="match status" value="1"/>
</dbReference>
<name>A0A508X845_9HYPH</name>
<dbReference type="GO" id="GO:0045436">
    <property type="term" value="F:lycopene beta cyclase activity"/>
    <property type="evidence" value="ECO:0007669"/>
    <property type="project" value="InterPro"/>
</dbReference>
<comment type="similarity">
    <text evidence="1">Belongs to the lycopene cyclase family.</text>
</comment>
<dbReference type="GO" id="GO:0016117">
    <property type="term" value="P:carotenoid biosynthetic process"/>
    <property type="evidence" value="ECO:0007669"/>
    <property type="project" value="InterPro"/>
</dbReference>